<organism evidence="1">
    <name type="scientific">freshwater metagenome</name>
    <dbReference type="NCBI Taxonomy" id="449393"/>
    <lineage>
        <taxon>unclassified sequences</taxon>
        <taxon>metagenomes</taxon>
        <taxon>ecological metagenomes</taxon>
    </lineage>
</organism>
<gene>
    <name evidence="1" type="ORF">UFOPK2370_00916</name>
</gene>
<protein>
    <submittedName>
        <fullName evidence="1">Unannotated protein</fullName>
    </submittedName>
</protein>
<reference evidence="1" key="1">
    <citation type="submission" date="2020-05" db="EMBL/GenBank/DDBJ databases">
        <authorList>
            <person name="Chiriac C."/>
            <person name="Salcher M."/>
            <person name="Ghai R."/>
            <person name="Kavagutti S V."/>
        </authorList>
    </citation>
    <scope>NUCLEOTIDE SEQUENCE</scope>
</reference>
<sequence>MSRETANQIGPFDSESIEQVRPYVDFGALRIEPIADLGMSVEVEDNTNRVIAVTLEYANSKLQLMAFAAPRTEGLWSDIRLAVAQNVAAQGGEVEEGYGSLGAELKAKLPLVDDTGRAAGFRLARFIGFDGPRWCLRGTVSGAALNDPKASAEIDDVFRSVVVHRGDAPLPPGEALPLSVPAGSVLPPGMKTQS</sequence>
<name>A0A6J6P115_9ZZZZ</name>
<dbReference type="EMBL" id="CAEZXK010000024">
    <property type="protein sequence ID" value="CAB4690314.1"/>
    <property type="molecule type" value="Genomic_DNA"/>
</dbReference>
<evidence type="ECO:0000313" key="1">
    <source>
        <dbReference type="EMBL" id="CAB4690314.1"/>
    </source>
</evidence>
<dbReference type="Pfam" id="PF12502">
    <property type="entry name" value="DUF3710"/>
    <property type="match status" value="1"/>
</dbReference>
<dbReference type="AlphaFoldDB" id="A0A6J6P115"/>
<accession>A0A6J6P115</accession>
<dbReference type="InterPro" id="IPR022183">
    <property type="entry name" value="DUF3710"/>
</dbReference>
<proteinExistence type="predicted"/>